<accession>A0A1Y2CRF6</accession>
<protein>
    <submittedName>
        <fullName evidence="2">Uncharacterized protein</fullName>
    </submittedName>
</protein>
<name>A0A1Y2CRF6_9FUNG</name>
<feature type="compositionally biased region" description="Polar residues" evidence="1">
    <location>
        <begin position="137"/>
        <end position="147"/>
    </location>
</feature>
<keyword evidence="3" id="KW-1185">Reference proteome</keyword>
<feature type="region of interest" description="Disordered" evidence="1">
    <location>
        <begin position="127"/>
        <end position="162"/>
    </location>
</feature>
<proteinExistence type="predicted"/>
<gene>
    <name evidence="2" type="ORF">BCR33DRAFT_847636</name>
</gene>
<comment type="caution">
    <text evidence="2">The sequence shown here is derived from an EMBL/GenBank/DDBJ whole genome shotgun (WGS) entry which is preliminary data.</text>
</comment>
<evidence type="ECO:0000256" key="1">
    <source>
        <dbReference type="SAM" id="MobiDB-lite"/>
    </source>
</evidence>
<dbReference type="Proteomes" id="UP000193642">
    <property type="component" value="Unassembled WGS sequence"/>
</dbReference>
<dbReference type="OrthoDB" id="10457201at2759"/>
<reference evidence="2 3" key="1">
    <citation type="submission" date="2016-07" db="EMBL/GenBank/DDBJ databases">
        <title>Pervasive Adenine N6-methylation of Active Genes in Fungi.</title>
        <authorList>
            <consortium name="DOE Joint Genome Institute"/>
            <person name="Mondo S.J."/>
            <person name="Dannebaum R.O."/>
            <person name="Kuo R.C."/>
            <person name="Labutti K."/>
            <person name="Haridas S."/>
            <person name="Kuo A."/>
            <person name="Salamov A."/>
            <person name="Ahrendt S.R."/>
            <person name="Lipzen A."/>
            <person name="Sullivan W."/>
            <person name="Andreopoulos W.B."/>
            <person name="Clum A."/>
            <person name="Lindquist E."/>
            <person name="Daum C."/>
            <person name="Ramamoorthy G.K."/>
            <person name="Gryganskyi A."/>
            <person name="Culley D."/>
            <person name="Magnuson J.K."/>
            <person name="James T.Y."/>
            <person name="O'Malley M.A."/>
            <person name="Stajich J.E."/>
            <person name="Spatafora J.W."/>
            <person name="Visel A."/>
            <person name="Grigoriev I.V."/>
        </authorList>
    </citation>
    <scope>NUCLEOTIDE SEQUENCE [LARGE SCALE GENOMIC DNA]</scope>
    <source>
        <strain evidence="2 3">JEL800</strain>
    </source>
</reference>
<sequence length="293" mass="32997">MLRAERPVRLEPTTGAALRRRKAARGMKQRYAELNAVLAEKGSKRIRYGEASPIEPADVMESEGILHNKPVKPPHLAAAPSATLGLQNYETTLLEMDVAIPIDTRHSNTPNLDQKPDNLKLTASAYRRNRRRKSENRLTSTPNQNSIPLRPSPVPLKTPSSSSTILKTRLTNAWNIQCEKSEIIPFSKMPDIPTSFSDAAYTTVKRMTKYENSHTYPFVRAFDLVRLASNYWHEIGQEMAWLGGCSGITEVRVVNARYAIVLELIADWIEKGLLIEAGFGDKQNPMAYFHNRI</sequence>
<evidence type="ECO:0000313" key="3">
    <source>
        <dbReference type="Proteomes" id="UP000193642"/>
    </source>
</evidence>
<organism evidence="2 3">
    <name type="scientific">Rhizoclosmatium globosum</name>
    <dbReference type="NCBI Taxonomy" id="329046"/>
    <lineage>
        <taxon>Eukaryota</taxon>
        <taxon>Fungi</taxon>
        <taxon>Fungi incertae sedis</taxon>
        <taxon>Chytridiomycota</taxon>
        <taxon>Chytridiomycota incertae sedis</taxon>
        <taxon>Chytridiomycetes</taxon>
        <taxon>Chytridiales</taxon>
        <taxon>Chytriomycetaceae</taxon>
        <taxon>Rhizoclosmatium</taxon>
    </lineage>
</organism>
<evidence type="ECO:0000313" key="2">
    <source>
        <dbReference type="EMBL" id="ORY48935.1"/>
    </source>
</evidence>
<dbReference type="EMBL" id="MCGO01000010">
    <property type="protein sequence ID" value="ORY48935.1"/>
    <property type="molecule type" value="Genomic_DNA"/>
</dbReference>
<dbReference type="AlphaFoldDB" id="A0A1Y2CRF6"/>